<dbReference type="AlphaFoldDB" id="A0A4Z1KSQ5"/>
<keyword evidence="2" id="KW-1185">Reference proteome</keyword>
<accession>A0A4Z1KSQ5</accession>
<comment type="caution">
    <text evidence="1">The sequence shown here is derived from an EMBL/GenBank/DDBJ whole genome shotgun (WGS) entry which is preliminary data.</text>
</comment>
<dbReference type="Proteomes" id="UP000297280">
    <property type="component" value="Unassembled WGS sequence"/>
</dbReference>
<reference evidence="1 2" key="1">
    <citation type="submission" date="2017-12" db="EMBL/GenBank/DDBJ databases">
        <title>Comparative genomics of Botrytis spp.</title>
        <authorList>
            <person name="Valero-Jimenez C.A."/>
            <person name="Tapia P."/>
            <person name="Veloso J."/>
            <person name="Silva-Moreno E."/>
            <person name="Staats M."/>
            <person name="Valdes J.H."/>
            <person name="Van Kan J.A.L."/>
        </authorList>
    </citation>
    <scope>NUCLEOTIDE SEQUENCE [LARGE SCALE GENOMIC DNA]</scope>
    <source>
        <strain evidence="1 2">MUCL3349</strain>
    </source>
</reference>
<organism evidence="1 2">
    <name type="scientific">Botrytis porri</name>
    <dbReference type="NCBI Taxonomy" id="87229"/>
    <lineage>
        <taxon>Eukaryota</taxon>
        <taxon>Fungi</taxon>
        <taxon>Dikarya</taxon>
        <taxon>Ascomycota</taxon>
        <taxon>Pezizomycotina</taxon>
        <taxon>Leotiomycetes</taxon>
        <taxon>Helotiales</taxon>
        <taxon>Sclerotiniaceae</taxon>
        <taxon>Botrytis</taxon>
    </lineage>
</organism>
<dbReference type="EMBL" id="PQXO01000326">
    <property type="protein sequence ID" value="TGO86175.1"/>
    <property type="molecule type" value="Genomic_DNA"/>
</dbReference>
<name>A0A4Z1KSQ5_9HELO</name>
<protein>
    <submittedName>
        <fullName evidence="1">Uncharacterized protein</fullName>
    </submittedName>
</protein>
<gene>
    <name evidence="1" type="ORF">BPOR_0327g00070</name>
</gene>
<evidence type="ECO:0000313" key="2">
    <source>
        <dbReference type="Proteomes" id="UP000297280"/>
    </source>
</evidence>
<evidence type="ECO:0000313" key="1">
    <source>
        <dbReference type="EMBL" id="TGO86175.1"/>
    </source>
</evidence>
<sequence length="109" mass="11855">MFGMPIVIHEPIHANISQASGRDEIIVSASQLRMSREVIVPQIQDGSLYYTVMEIVALSDFDGGWIVKEPKSVEFPTTTSPTVESLPANDGTVSQVTREQILPAQKDGG</sequence>
<proteinExistence type="predicted"/>